<feature type="compositionally biased region" description="Pro residues" evidence="1">
    <location>
        <begin position="114"/>
        <end position="123"/>
    </location>
</feature>
<accession>A0ABN7UMQ4</accession>
<gene>
    <name evidence="2" type="ORF">GMARGA_LOCUS8527</name>
</gene>
<keyword evidence="3" id="KW-1185">Reference proteome</keyword>
<evidence type="ECO:0000313" key="2">
    <source>
        <dbReference type="EMBL" id="CAG8634789.1"/>
    </source>
</evidence>
<sequence length="147" mass="16408">MSVGIDMPTFQSSTSEDVQMLIDDNFNDTVTSTTPPFQFSIGVEKNIPPLINNEYDAKGQNPFTSFMNRRNTPPLINNDDPKGQTIFTSFRNTPKNIPPPIKNKYDSKEKSSSAPPPPQPPPSQYIRNPTKEPNAAKNLGKKLEQKT</sequence>
<feature type="region of interest" description="Disordered" evidence="1">
    <location>
        <begin position="58"/>
        <end position="147"/>
    </location>
</feature>
<dbReference type="Proteomes" id="UP000789901">
    <property type="component" value="Unassembled WGS sequence"/>
</dbReference>
<evidence type="ECO:0000256" key="1">
    <source>
        <dbReference type="SAM" id="MobiDB-lite"/>
    </source>
</evidence>
<dbReference type="EMBL" id="CAJVQB010004403">
    <property type="protein sequence ID" value="CAG8634789.1"/>
    <property type="molecule type" value="Genomic_DNA"/>
</dbReference>
<evidence type="ECO:0000313" key="3">
    <source>
        <dbReference type="Proteomes" id="UP000789901"/>
    </source>
</evidence>
<protein>
    <submittedName>
        <fullName evidence="2">43444_t:CDS:1</fullName>
    </submittedName>
</protein>
<name>A0ABN7UMQ4_GIGMA</name>
<organism evidence="2 3">
    <name type="scientific">Gigaspora margarita</name>
    <dbReference type="NCBI Taxonomy" id="4874"/>
    <lineage>
        <taxon>Eukaryota</taxon>
        <taxon>Fungi</taxon>
        <taxon>Fungi incertae sedis</taxon>
        <taxon>Mucoromycota</taxon>
        <taxon>Glomeromycotina</taxon>
        <taxon>Glomeromycetes</taxon>
        <taxon>Diversisporales</taxon>
        <taxon>Gigasporaceae</taxon>
        <taxon>Gigaspora</taxon>
    </lineage>
</organism>
<reference evidence="2 3" key="1">
    <citation type="submission" date="2021-06" db="EMBL/GenBank/DDBJ databases">
        <authorList>
            <person name="Kallberg Y."/>
            <person name="Tangrot J."/>
            <person name="Rosling A."/>
        </authorList>
    </citation>
    <scope>NUCLEOTIDE SEQUENCE [LARGE SCALE GENOMIC DNA]</scope>
    <source>
        <strain evidence="2 3">120-4 pot B 10/14</strain>
    </source>
</reference>
<proteinExistence type="predicted"/>
<comment type="caution">
    <text evidence="2">The sequence shown here is derived from an EMBL/GenBank/DDBJ whole genome shotgun (WGS) entry which is preliminary data.</text>
</comment>
<feature type="compositionally biased region" description="Polar residues" evidence="1">
    <location>
        <begin position="61"/>
        <end position="75"/>
    </location>
</feature>